<keyword evidence="5 9" id="KW-1133">Transmembrane helix</keyword>
<feature type="transmembrane region" description="Helical" evidence="9">
    <location>
        <begin position="86"/>
        <end position="106"/>
    </location>
</feature>
<feature type="transmembrane region" description="Helical" evidence="9">
    <location>
        <begin position="458"/>
        <end position="477"/>
    </location>
</feature>
<evidence type="ECO:0000256" key="8">
    <source>
        <dbReference type="SAM" id="MobiDB-lite"/>
    </source>
</evidence>
<dbReference type="Pfam" id="PF00083">
    <property type="entry name" value="Sugar_tr"/>
    <property type="match status" value="1"/>
</dbReference>
<evidence type="ECO:0000256" key="3">
    <source>
        <dbReference type="ARBA" id="ARBA00022448"/>
    </source>
</evidence>
<dbReference type="GO" id="GO:0016020">
    <property type="term" value="C:membrane"/>
    <property type="evidence" value="ECO:0007669"/>
    <property type="project" value="UniProtKB-SubCell"/>
</dbReference>
<feature type="transmembrane region" description="Helical" evidence="9">
    <location>
        <begin position="172"/>
        <end position="197"/>
    </location>
</feature>
<evidence type="ECO:0000313" key="12">
    <source>
        <dbReference type="Proteomes" id="UP000622797"/>
    </source>
</evidence>
<feature type="domain" description="Major facilitator superfamily (MFS) profile" evidence="10">
    <location>
        <begin position="43"/>
        <end position="481"/>
    </location>
</feature>
<dbReference type="InterPro" id="IPR005828">
    <property type="entry name" value="MFS_sugar_transport-like"/>
</dbReference>
<dbReference type="InterPro" id="IPR005829">
    <property type="entry name" value="Sugar_transporter_CS"/>
</dbReference>
<feature type="region of interest" description="Disordered" evidence="8">
    <location>
        <begin position="1"/>
        <end position="27"/>
    </location>
</feature>
<dbReference type="OrthoDB" id="6612291at2759"/>
<dbReference type="InterPro" id="IPR050360">
    <property type="entry name" value="MFS_Sugar_Transporters"/>
</dbReference>
<keyword evidence="12" id="KW-1185">Reference proteome</keyword>
<evidence type="ECO:0000256" key="9">
    <source>
        <dbReference type="SAM" id="Phobius"/>
    </source>
</evidence>
<keyword evidence="4 9" id="KW-0812">Transmembrane</keyword>
<dbReference type="InterPro" id="IPR020846">
    <property type="entry name" value="MFS_dom"/>
</dbReference>
<accession>A0A8H4TWA3</accession>
<evidence type="ECO:0000256" key="1">
    <source>
        <dbReference type="ARBA" id="ARBA00004141"/>
    </source>
</evidence>
<reference evidence="11" key="1">
    <citation type="journal article" date="2020" name="BMC Genomics">
        <title>Correction to: Identification and distribution of gene clusters required for synthesis of sphingolipid metabolism inhibitors in diverse species of the filamentous fungus Fusarium.</title>
        <authorList>
            <person name="Kim H.S."/>
            <person name="Lohmar J.M."/>
            <person name="Busman M."/>
            <person name="Brown D.W."/>
            <person name="Naumann T.A."/>
            <person name="Divon H.H."/>
            <person name="Lysoe E."/>
            <person name="Uhlig S."/>
            <person name="Proctor R.H."/>
        </authorList>
    </citation>
    <scope>NUCLEOTIDE SEQUENCE</scope>
    <source>
        <strain evidence="11">NRRL 20472</strain>
    </source>
</reference>
<dbReference type="PROSITE" id="PS50850">
    <property type="entry name" value="MFS"/>
    <property type="match status" value="1"/>
</dbReference>
<feature type="transmembrane region" description="Helical" evidence="9">
    <location>
        <begin position="203"/>
        <end position="224"/>
    </location>
</feature>
<dbReference type="NCBIfam" id="TIGR00879">
    <property type="entry name" value="SP"/>
    <property type="match status" value="1"/>
</dbReference>
<evidence type="ECO:0000256" key="2">
    <source>
        <dbReference type="ARBA" id="ARBA00010992"/>
    </source>
</evidence>
<dbReference type="PANTHER" id="PTHR48022">
    <property type="entry name" value="PLASTIDIC GLUCOSE TRANSPORTER 4"/>
    <property type="match status" value="1"/>
</dbReference>
<feature type="transmembrane region" description="Helical" evidence="9">
    <location>
        <begin position="359"/>
        <end position="382"/>
    </location>
</feature>
<feature type="transmembrane region" description="Helical" evidence="9">
    <location>
        <begin position="113"/>
        <end position="133"/>
    </location>
</feature>
<proteinExistence type="inferred from homology"/>
<protein>
    <recommendedName>
        <fullName evidence="10">Major facilitator superfamily (MFS) profile domain-containing protein</fullName>
    </recommendedName>
</protein>
<keyword evidence="6 9" id="KW-0472">Membrane</keyword>
<dbReference type="GO" id="GO:0005351">
    <property type="term" value="F:carbohydrate:proton symporter activity"/>
    <property type="evidence" value="ECO:0007669"/>
    <property type="project" value="TreeGrafter"/>
</dbReference>
<comment type="subcellular location">
    <subcellularLocation>
        <location evidence="1">Membrane</location>
        <topology evidence="1">Multi-pass membrane protein</topology>
    </subcellularLocation>
</comment>
<dbReference type="PRINTS" id="PR00171">
    <property type="entry name" value="SUGRTRNSPORT"/>
</dbReference>
<comment type="similarity">
    <text evidence="2 7">Belongs to the major facilitator superfamily. Sugar transporter (TC 2.A.1.1) family.</text>
</comment>
<dbReference type="EMBL" id="JABEXW010000361">
    <property type="protein sequence ID" value="KAF4965271.1"/>
    <property type="molecule type" value="Genomic_DNA"/>
</dbReference>
<dbReference type="PANTHER" id="PTHR48022:SF30">
    <property type="entry name" value="MAJOR FACILITATOR SUPERFAMILY (MFS) PROFILE DOMAIN-CONTAINING PROTEIN"/>
    <property type="match status" value="1"/>
</dbReference>
<evidence type="ECO:0000256" key="4">
    <source>
        <dbReference type="ARBA" id="ARBA00022692"/>
    </source>
</evidence>
<comment type="caution">
    <text evidence="11">The sequence shown here is derived from an EMBL/GenBank/DDBJ whole genome shotgun (WGS) entry which is preliminary data.</text>
</comment>
<reference evidence="11" key="2">
    <citation type="submission" date="2020-05" db="EMBL/GenBank/DDBJ databases">
        <authorList>
            <person name="Kim H.-S."/>
            <person name="Proctor R.H."/>
            <person name="Brown D.W."/>
        </authorList>
    </citation>
    <scope>NUCLEOTIDE SEQUENCE</scope>
    <source>
        <strain evidence="11">NRRL 20472</strain>
    </source>
</reference>
<dbReference type="PROSITE" id="PS00217">
    <property type="entry name" value="SUGAR_TRANSPORT_2"/>
    <property type="match status" value="1"/>
</dbReference>
<evidence type="ECO:0000259" key="10">
    <source>
        <dbReference type="PROSITE" id="PS50850"/>
    </source>
</evidence>
<gene>
    <name evidence="11" type="ORF">FSARC_6921</name>
</gene>
<dbReference type="AlphaFoldDB" id="A0A8H4TWA3"/>
<evidence type="ECO:0000313" key="11">
    <source>
        <dbReference type="EMBL" id="KAF4965271.1"/>
    </source>
</evidence>
<name>A0A8H4TWA3_9HYPO</name>
<organism evidence="11 12">
    <name type="scientific">Fusarium sarcochroum</name>
    <dbReference type="NCBI Taxonomy" id="1208366"/>
    <lineage>
        <taxon>Eukaryota</taxon>
        <taxon>Fungi</taxon>
        <taxon>Dikarya</taxon>
        <taxon>Ascomycota</taxon>
        <taxon>Pezizomycotina</taxon>
        <taxon>Sordariomycetes</taxon>
        <taxon>Hypocreomycetidae</taxon>
        <taxon>Hypocreales</taxon>
        <taxon>Nectriaceae</taxon>
        <taxon>Fusarium</taxon>
        <taxon>Fusarium lateritium species complex</taxon>
    </lineage>
</organism>
<evidence type="ECO:0000256" key="6">
    <source>
        <dbReference type="ARBA" id="ARBA00023136"/>
    </source>
</evidence>
<dbReference type="InterPro" id="IPR003663">
    <property type="entry name" value="Sugar/inositol_transpt"/>
</dbReference>
<evidence type="ECO:0000256" key="7">
    <source>
        <dbReference type="RuleBase" id="RU003346"/>
    </source>
</evidence>
<feature type="transmembrane region" description="Helical" evidence="9">
    <location>
        <begin position="43"/>
        <end position="66"/>
    </location>
</feature>
<feature type="transmembrane region" description="Helical" evidence="9">
    <location>
        <begin position="428"/>
        <end position="446"/>
    </location>
</feature>
<keyword evidence="3 7" id="KW-0813">Transport</keyword>
<sequence>MSVTPEKSQVDERTTNKPSSDSDISDDPVGAVTHSVSWITYQVIFTAALGGFLYGFSANAIAGTLAQTSFIAKFLTTADAAQRTDGLLGGFLAGAMVGSVGQAPIAKHYGRRFCNAAAAIIVIISGALQAASVNIAMLLTFRVICGIGGGMVFANSPVYMSEVAPPHARGALVGMQGVGVVSAYIICAVFNLAFSFVHSSIQWRLIFIVLTGIAVIHLGSLYFLPESPRWLMEQGRDEEATEILVKLHKTKTDPKGLLAHAEAVQIKAQVETERQLPSGFWYIFTTKHLLKRAYCSILLWVMAQGTGITAIANLIPVLMGGLGFGVTLQLALGVAWTVCLVFGCALNILLLDRVGRVKLLVAGGFGSAAILSVMAALQKFYLGSDDTPGLNAAVAIYFIFGVFFTTTIECTAYVYGSEIWPTHLRSEGSTLAFASFFGNAIAYSAPVTVGLNNIGWKFYMIFVAITVASTIAIWFTFPETQNLPLEEINVLFGEKVEIDLKSAVVAEAEQSKNSRHAAEGIAA</sequence>
<dbReference type="Gene3D" id="1.20.1250.20">
    <property type="entry name" value="MFS general substrate transporter like domains"/>
    <property type="match status" value="1"/>
</dbReference>
<dbReference type="SUPFAM" id="SSF103473">
    <property type="entry name" value="MFS general substrate transporter"/>
    <property type="match status" value="1"/>
</dbReference>
<dbReference type="InterPro" id="IPR036259">
    <property type="entry name" value="MFS_trans_sf"/>
</dbReference>
<feature type="transmembrane region" description="Helical" evidence="9">
    <location>
        <begin position="330"/>
        <end position="350"/>
    </location>
</feature>
<feature type="transmembrane region" description="Helical" evidence="9">
    <location>
        <begin position="297"/>
        <end position="318"/>
    </location>
</feature>
<evidence type="ECO:0000256" key="5">
    <source>
        <dbReference type="ARBA" id="ARBA00022989"/>
    </source>
</evidence>
<feature type="transmembrane region" description="Helical" evidence="9">
    <location>
        <begin position="394"/>
        <end position="416"/>
    </location>
</feature>
<dbReference type="Proteomes" id="UP000622797">
    <property type="component" value="Unassembled WGS sequence"/>
</dbReference>